<dbReference type="RefSeq" id="WP_187637976.1">
    <property type="nucleotide sequence ID" value="NZ_VZQQ01000044.1"/>
</dbReference>
<comment type="caution">
    <text evidence="5">The sequence shown here is derived from an EMBL/GenBank/DDBJ whole genome shotgun (WGS) entry which is preliminary data.</text>
</comment>
<dbReference type="PANTHER" id="PTHR11941:SF169">
    <property type="entry name" value="(7AS)-7A-METHYL-1,5-DIOXO-2,3,5,6,7,7A-HEXAHYDRO-1H-INDENE-CARBOXYL-COA HYDROLASE"/>
    <property type="match status" value="1"/>
</dbReference>
<evidence type="ECO:0000256" key="3">
    <source>
        <dbReference type="ARBA" id="ARBA00023239"/>
    </source>
</evidence>
<evidence type="ECO:0000313" key="5">
    <source>
        <dbReference type="EMBL" id="MBC8751047.1"/>
    </source>
</evidence>
<dbReference type="Pfam" id="PF00378">
    <property type="entry name" value="ECH_1"/>
    <property type="match status" value="1"/>
</dbReference>
<accession>A0ABR7PXP9</accession>
<gene>
    <name evidence="5" type="ORF">F6X42_32105</name>
</gene>
<evidence type="ECO:0000256" key="1">
    <source>
        <dbReference type="ARBA" id="ARBA00005254"/>
    </source>
</evidence>
<evidence type="ECO:0000256" key="2">
    <source>
        <dbReference type="ARBA" id="ARBA00023098"/>
    </source>
</evidence>
<protein>
    <submittedName>
        <fullName evidence="5">Enoyl-CoA hydratase/isomerase family protein</fullName>
    </submittedName>
</protein>
<keyword evidence="6" id="KW-1185">Reference proteome</keyword>
<evidence type="ECO:0000313" key="6">
    <source>
        <dbReference type="Proteomes" id="UP000736373"/>
    </source>
</evidence>
<evidence type="ECO:0000256" key="4">
    <source>
        <dbReference type="RuleBase" id="RU003707"/>
    </source>
</evidence>
<dbReference type="CDD" id="cd06558">
    <property type="entry name" value="crotonase-like"/>
    <property type="match status" value="1"/>
</dbReference>
<dbReference type="InterPro" id="IPR029045">
    <property type="entry name" value="ClpP/crotonase-like_dom_sf"/>
</dbReference>
<dbReference type="EMBL" id="VZQQ01000044">
    <property type="protein sequence ID" value="MBC8751047.1"/>
    <property type="molecule type" value="Genomic_DNA"/>
</dbReference>
<keyword evidence="2" id="KW-0443">Lipid metabolism</keyword>
<dbReference type="InterPro" id="IPR001753">
    <property type="entry name" value="Enoyl-CoA_hydra/iso"/>
</dbReference>
<proteinExistence type="inferred from homology"/>
<dbReference type="InterPro" id="IPR018376">
    <property type="entry name" value="Enoyl-CoA_hyd/isom_CS"/>
</dbReference>
<dbReference type="PANTHER" id="PTHR11941">
    <property type="entry name" value="ENOYL-COA HYDRATASE-RELATED"/>
    <property type="match status" value="1"/>
</dbReference>
<organism evidence="5 6">
    <name type="scientific">Paraburkholderia podalyriae</name>
    <dbReference type="NCBI Taxonomy" id="1938811"/>
    <lineage>
        <taxon>Bacteria</taxon>
        <taxon>Pseudomonadati</taxon>
        <taxon>Pseudomonadota</taxon>
        <taxon>Betaproteobacteria</taxon>
        <taxon>Burkholderiales</taxon>
        <taxon>Burkholderiaceae</taxon>
        <taxon>Paraburkholderia</taxon>
    </lineage>
</organism>
<keyword evidence="3" id="KW-0456">Lyase</keyword>
<sequence length="257" mass="27828">MSVNFSVEDHIATITLNRPERLNALDEDHYAALSAAWIEVRDNDDIRAAIITGAGEKAFCVGADLKSYNPATRGWADLWLTQRQSLLNRGLEVWKPVIAAVNGYCLGGGLTMMLATDLRFATPSATFGLSEVQRGLIAANGGTQRIARQLPHAIAMEMLLEGTAISAERAAHFGLINAVVSPAELMVTARAHAERIAANAPLAVQASKELATRSHDVDLSSGLRLEQTMARTLRHTRDAAEGRQAFVEKRRALFTGE</sequence>
<dbReference type="InterPro" id="IPR014748">
    <property type="entry name" value="Enoyl-CoA_hydra_C"/>
</dbReference>
<dbReference type="SUPFAM" id="SSF52096">
    <property type="entry name" value="ClpP/crotonase"/>
    <property type="match status" value="1"/>
</dbReference>
<comment type="similarity">
    <text evidence="1 4">Belongs to the enoyl-CoA hydratase/isomerase family.</text>
</comment>
<reference evidence="5 6" key="1">
    <citation type="submission" date="2019-09" db="EMBL/GenBank/DDBJ databases">
        <title>Paraburkholderia podalyriae sp. nov., A South African Podalyria-associated rhizobium.</title>
        <authorList>
            <person name="Mavima L."/>
            <person name="Beukes C.W."/>
            <person name="Palmer M."/>
            <person name="De Meyer S.E."/>
            <person name="James E.K."/>
            <person name="Maluk M."/>
            <person name="Avontuur J.R."/>
            <person name="Chan W.Y."/>
            <person name="Venter S.N."/>
            <person name="Steenkamp E.T."/>
        </authorList>
    </citation>
    <scope>NUCLEOTIDE SEQUENCE [LARGE SCALE GENOMIC DNA]</scope>
    <source>
        <strain evidence="5 6">WC7.3b</strain>
    </source>
</reference>
<dbReference type="PROSITE" id="PS00166">
    <property type="entry name" value="ENOYL_COA_HYDRATASE"/>
    <property type="match status" value="1"/>
</dbReference>
<dbReference type="Proteomes" id="UP000736373">
    <property type="component" value="Unassembled WGS sequence"/>
</dbReference>
<name>A0ABR7PXP9_9BURK</name>
<dbReference type="Gene3D" id="3.90.226.10">
    <property type="entry name" value="2-enoyl-CoA Hydratase, Chain A, domain 1"/>
    <property type="match status" value="1"/>
</dbReference>
<dbReference type="Gene3D" id="1.10.12.10">
    <property type="entry name" value="Lyase 2-enoyl-coa Hydratase, Chain A, domain 2"/>
    <property type="match status" value="1"/>
</dbReference>